<comment type="caution">
    <text evidence="1">The sequence shown here is derived from an EMBL/GenBank/DDBJ whole genome shotgun (WGS) entry which is preliminary data.</text>
</comment>
<evidence type="ECO:0000313" key="1">
    <source>
        <dbReference type="EMBL" id="RHM76100.1"/>
    </source>
</evidence>
<name>A0A415S9E4_MEDGN</name>
<dbReference type="AlphaFoldDB" id="A0A415S9E4"/>
<evidence type="ECO:0000313" key="2">
    <source>
        <dbReference type="Proteomes" id="UP000285610"/>
    </source>
</evidence>
<dbReference type="RefSeq" id="WP_118444605.1">
    <property type="nucleotide sequence ID" value="NZ_JBCPGC010000040.1"/>
</dbReference>
<dbReference type="Proteomes" id="UP000285610">
    <property type="component" value="Unassembled WGS sequence"/>
</dbReference>
<sequence length="332" mass="39374">MKLPIVNPNITVYPIFSNPLSIILQNPYGLEWTYNNFHQLVCNDGLALSFYDFDYHNCSYILVQKISKCFISKLNKDIIDFLIESLDYGYYLYLNINPKYIGVYNLPHSIDVHDIFIYGYSKSERVFYIADCFENGKYAYKECSFDEIRNGIKFINLKDENYISLNGCIELFSLVTKGEKLEAFDYKRVKDTLKDYLNSKPTVCSNVQDFKWKYGETYHCFGISCYKYIHKKINLLNRTISFADFHILWEHKRHLANTLKYMINRRLIVDNKGVLYKTISDISNKALCGRNLAIKCSIKYDNAIKEKLHLIYQEIETMEYYFLLELIEQYMK</sequence>
<dbReference type="EMBL" id="QRQE01000019">
    <property type="protein sequence ID" value="RHM76100.1"/>
    <property type="molecule type" value="Genomic_DNA"/>
</dbReference>
<gene>
    <name evidence="1" type="ORF">DWZ50_08900</name>
</gene>
<evidence type="ECO:0008006" key="3">
    <source>
        <dbReference type="Google" id="ProtNLM"/>
    </source>
</evidence>
<organism evidence="1 2">
    <name type="scientific">Mediterraneibacter gnavus</name>
    <name type="common">Ruminococcus gnavus</name>
    <dbReference type="NCBI Taxonomy" id="33038"/>
    <lineage>
        <taxon>Bacteria</taxon>
        <taxon>Bacillati</taxon>
        <taxon>Bacillota</taxon>
        <taxon>Clostridia</taxon>
        <taxon>Lachnospirales</taxon>
        <taxon>Lachnospiraceae</taxon>
        <taxon>Mediterraneibacter</taxon>
    </lineage>
</organism>
<proteinExistence type="predicted"/>
<accession>A0A415S9E4</accession>
<protein>
    <recommendedName>
        <fullName evidence="3">Butirosin biosynthesis protein H N-terminal domain-containing protein</fullName>
    </recommendedName>
</protein>
<reference evidence="1 2" key="1">
    <citation type="submission" date="2018-08" db="EMBL/GenBank/DDBJ databases">
        <title>A genome reference for cultivated species of the human gut microbiota.</title>
        <authorList>
            <person name="Zou Y."/>
            <person name="Xue W."/>
            <person name="Luo G."/>
        </authorList>
    </citation>
    <scope>NUCLEOTIDE SEQUENCE [LARGE SCALE GENOMIC DNA]</scope>
    <source>
        <strain evidence="1 2">AF33-12</strain>
    </source>
</reference>